<dbReference type="OrthoDB" id="1855524at2759"/>
<dbReference type="PANTHER" id="PTHR23032">
    <property type="entry name" value="BRO1 DOMAIN-CONTAINING PROTEIN BROX"/>
    <property type="match status" value="1"/>
</dbReference>
<evidence type="ECO:0000313" key="3">
    <source>
        <dbReference type="EMBL" id="CAA0813152.1"/>
    </source>
</evidence>
<dbReference type="InterPro" id="IPR038898">
    <property type="entry name" value="BROX"/>
</dbReference>
<dbReference type="EMBL" id="CACSLK010011299">
    <property type="protein sequence ID" value="CAA0813152.1"/>
    <property type="molecule type" value="Genomic_DNA"/>
</dbReference>
<dbReference type="InterPro" id="IPR004328">
    <property type="entry name" value="BRO1_dom"/>
</dbReference>
<accession>A0A9N7MRF1</accession>
<feature type="domain" description="BRO1" evidence="2">
    <location>
        <begin position="6"/>
        <end position="425"/>
    </location>
</feature>
<keyword evidence="4" id="KW-1185">Reference proteome</keyword>
<proteinExistence type="inferred from homology"/>
<dbReference type="PROSITE" id="PS51180">
    <property type="entry name" value="BRO1"/>
    <property type="match status" value="1"/>
</dbReference>
<sequence length="425" mass="47421">MGCTSSIYVIGKKKRKIVPQVSMFIPFLRVPAQTDIQRTLTLTLGGLVPKDLANRINSLRNQISFVAEDTGGSAIGEVIKALGEYLPLVIGLTKKEYELQDLVEFRWKDLEDGNQEICVTNSWFELFSVLHMMAVLMLMEANLKLIPKESSGLSESLLSPDCMRDAVDLLLKAAGYLNFIVHDIIPRLPPDVKDKLPSDMQGSVLESILYQALAMGTEVQLGLAVQSQNATLSVKRRLACEQLSFFTKAYFCLSEADNGGARKKQLSFLKWKHLEAKAGAYYYHGLILDKGTEPSSHVSAVCCFLAAEDLLAESKKACLTFCLSHPITRATPSWGAMKHFHKKIPNMASKKSQMYGYLLDQEKSLQSLADLPEFELSLKPDEYELPEVDPMWDFGNCEISNPGQMTIKAHLNNDDVGDHMFELQT</sequence>
<evidence type="ECO:0000259" key="2">
    <source>
        <dbReference type="PROSITE" id="PS51180"/>
    </source>
</evidence>
<dbReference type="AlphaFoldDB" id="A0A9N7MRF1"/>
<dbReference type="Proteomes" id="UP001153555">
    <property type="component" value="Unassembled WGS sequence"/>
</dbReference>
<name>A0A9N7MRF1_STRHE</name>
<protein>
    <submittedName>
        <fullName evidence="3">Endosomal targeting BRO1-like domain-containing protein</fullName>
    </submittedName>
</protein>
<organism evidence="3 4">
    <name type="scientific">Striga hermonthica</name>
    <name type="common">Purple witchweed</name>
    <name type="synonym">Buchnera hermonthica</name>
    <dbReference type="NCBI Taxonomy" id="68872"/>
    <lineage>
        <taxon>Eukaryota</taxon>
        <taxon>Viridiplantae</taxon>
        <taxon>Streptophyta</taxon>
        <taxon>Embryophyta</taxon>
        <taxon>Tracheophyta</taxon>
        <taxon>Spermatophyta</taxon>
        <taxon>Magnoliopsida</taxon>
        <taxon>eudicotyledons</taxon>
        <taxon>Gunneridae</taxon>
        <taxon>Pentapetalae</taxon>
        <taxon>asterids</taxon>
        <taxon>lamiids</taxon>
        <taxon>Lamiales</taxon>
        <taxon>Orobanchaceae</taxon>
        <taxon>Buchnereae</taxon>
        <taxon>Striga</taxon>
    </lineage>
</organism>
<evidence type="ECO:0000313" key="4">
    <source>
        <dbReference type="Proteomes" id="UP001153555"/>
    </source>
</evidence>
<dbReference type="Pfam" id="PF03097">
    <property type="entry name" value="BRO1"/>
    <property type="match status" value="1"/>
</dbReference>
<comment type="caution">
    <text evidence="3">The sequence shown here is derived from an EMBL/GenBank/DDBJ whole genome shotgun (WGS) entry which is preliminary data.</text>
</comment>
<dbReference type="CDD" id="cd09034">
    <property type="entry name" value="BRO1_Alix_like"/>
    <property type="match status" value="1"/>
</dbReference>
<gene>
    <name evidence="3" type="ORF">SHERM_13711</name>
</gene>
<dbReference type="InterPro" id="IPR038499">
    <property type="entry name" value="BRO1_sf"/>
</dbReference>
<comment type="similarity">
    <text evidence="1">Belongs to the BROX family.</text>
</comment>
<dbReference type="Gene3D" id="1.25.40.280">
    <property type="entry name" value="alix/aip1 like domains"/>
    <property type="match status" value="1"/>
</dbReference>
<reference evidence="3" key="1">
    <citation type="submission" date="2019-12" db="EMBL/GenBank/DDBJ databases">
        <authorList>
            <person name="Scholes J."/>
        </authorList>
    </citation>
    <scope>NUCLEOTIDE SEQUENCE</scope>
</reference>
<dbReference type="SMART" id="SM01041">
    <property type="entry name" value="BRO1"/>
    <property type="match status" value="1"/>
</dbReference>
<dbReference type="PANTHER" id="PTHR23032:SF2">
    <property type="entry name" value="ENDOSOMAL TARGETING BRO1-LIKE DOMAIN-CONTAINING PROTEIN"/>
    <property type="match status" value="1"/>
</dbReference>
<evidence type="ECO:0000256" key="1">
    <source>
        <dbReference type="ARBA" id="ARBA00008901"/>
    </source>
</evidence>